<keyword evidence="3" id="KW-1185">Reference proteome</keyword>
<evidence type="ECO:0000313" key="3">
    <source>
        <dbReference type="Proteomes" id="UP001165065"/>
    </source>
</evidence>
<dbReference type="OrthoDB" id="333752at2759"/>
<name>A0A9W7GEE1_9STRA</name>
<evidence type="ECO:0000313" key="2">
    <source>
        <dbReference type="EMBL" id="GMI41624.1"/>
    </source>
</evidence>
<comment type="caution">
    <text evidence="2">The sequence shown here is derived from an EMBL/GenBank/DDBJ whole genome shotgun (WGS) entry which is preliminary data.</text>
</comment>
<sequence>MRLRIQNRQSSTPPSSSSLEISDDSTFESIITSCYQKVPPQAAKHANVEGWSGGKAKLDKALKSSSLAELSISPVLMAGFPPSKLTFTPSTKSKFLRKAMKGAVSKTYEVSKSVDRVAALLFSIELNKKALHPSPPPPLPYPTDPSPPALTSLPDARKKVTFAPSTSASSTSGPGTFDVSFFKPTGGTAAITDSVVTILDLETLKGVVNHVVEGGDGDMLDVNTTSLVSLRVFWSIYFHFPYHHPHQVLQSWHPALSCLDVRKRELSEKAKDNEAQARGDDDREDRAVEELLDLENQIVKGVEEGWEERKRKAAEAAMRRLGSGSGGPAGGGIGGSTEWDWAVDKTEDLDEVRECLGEDNSGWVGKLQEAGALNWVLLATLDLGQGLGGEDAVVGAVGNARLKTVGEIMMSIVDGKEDDYERLLKARSATPFDLMNWEGEEELLVEEIGQLEVGTVKEWVRRAKKVYEKEGMGWLGGFVC</sequence>
<feature type="compositionally biased region" description="Low complexity" evidence="1">
    <location>
        <begin position="10"/>
        <end position="20"/>
    </location>
</feature>
<dbReference type="Proteomes" id="UP001165065">
    <property type="component" value="Unassembled WGS sequence"/>
</dbReference>
<feature type="compositionally biased region" description="Pro residues" evidence="1">
    <location>
        <begin position="133"/>
        <end position="148"/>
    </location>
</feature>
<dbReference type="AlphaFoldDB" id="A0A9W7GEE1"/>
<accession>A0A9W7GEE1</accession>
<proteinExistence type="predicted"/>
<organism evidence="2 3">
    <name type="scientific">Triparma columacea</name>
    <dbReference type="NCBI Taxonomy" id="722753"/>
    <lineage>
        <taxon>Eukaryota</taxon>
        <taxon>Sar</taxon>
        <taxon>Stramenopiles</taxon>
        <taxon>Ochrophyta</taxon>
        <taxon>Bolidophyceae</taxon>
        <taxon>Parmales</taxon>
        <taxon>Triparmaceae</taxon>
        <taxon>Triparma</taxon>
    </lineage>
</organism>
<feature type="region of interest" description="Disordered" evidence="1">
    <location>
        <begin position="1"/>
        <end position="22"/>
    </location>
</feature>
<gene>
    <name evidence="2" type="ORF">TrCOL_g13292</name>
</gene>
<reference evidence="3" key="1">
    <citation type="journal article" date="2023" name="Commun. Biol.">
        <title>Genome analysis of Parmales, the sister group of diatoms, reveals the evolutionary specialization of diatoms from phago-mixotrophs to photoautotrophs.</title>
        <authorList>
            <person name="Ban H."/>
            <person name="Sato S."/>
            <person name="Yoshikawa S."/>
            <person name="Yamada K."/>
            <person name="Nakamura Y."/>
            <person name="Ichinomiya M."/>
            <person name="Sato N."/>
            <person name="Blanc-Mathieu R."/>
            <person name="Endo H."/>
            <person name="Kuwata A."/>
            <person name="Ogata H."/>
        </authorList>
    </citation>
    <scope>NUCLEOTIDE SEQUENCE [LARGE SCALE GENOMIC DNA]</scope>
</reference>
<protein>
    <submittedName>
        <fullName evidence="2">Uncharacterized protein</fullName>
    </submittedName>
</protein>
<feature type="region of interest" description="Disordered" evidence="1">
    <location>
        <begin position="133"/>
        <end position="153"/>
    </location>
</feature>
<dbReference type="EMBL" id="BRYA01001317">
    <property type="protein sequence ID" value="GMI41624.1"/>
    <property type="molecule type" value="Genomic_DNA"/>
</dbReference>
<evidence type="ECO:0000256" key="1">
    <source>
        <dbReference type="SAM" id="MobiDB-lite"/>
    </source>
</evidence>